<reference evidence="2 3" key="1">
    <citation type="submission" date="2024-09" db="EMBL/GenBank/DDBJ databases">
        <title>Laminarin stimulates single cell rates of sulfate reduction while oxygen inhibits transcriptomic activity in coastal marine sediment.</title>
        <authorList>
            <person name="Lindsay M."/>
            <person name="Orcutt B."/>
            <person name="Emerson D."/>
            <person name="Stepanauskas R."/>
            <person name="D'Angelo T."/>
        </authorList>
    </citation>
    <scope>NUCLEOTIDE SEQUENCE [LARGE SCALE GENOMIC DNA]</scope>
    <source>
        <strain evidence="2">SAG AM-311-K15</strain>
    </source>
</reference>
<comment type="caution">
    <text evidence="2">The sequence shown here is derived from an EMBL/GenBank/DDBJ whole genome shotgun (WGS) entry which is preliminary data.</text>
</comment>
<sequence length="144" mass="16576">MLEQKGLLFSLSHYHLCCPAEDVNEIILLNKDRVREVPGVKSLFRGLFINRGQILPLLNLRHLFQMGEDEQDIIPVGVMELEQNLLFGLTIAAQTEIIEFNELLIEPFERGPRGINPRFFKGYISAYGKMIFIMALDGFKSYFL</sequence>
<dbReference type="InterPro" id="IPR039315">
    <property type="entry name" value="CheW"/>
</dbReference>
<accession>A0ABV6YZ50</accession>
<gene>
    <name evidence="2" type="ORF">ACFL27_14875</name>
</gene>
<organism evidence="2 3">
    <name type="scientific">candidate division CSSED10-310 bacterium</name>
    <dbReference type="NCBI Taxonomy" id="2855610"/>
    <lineage>
        <taxon>Bacteria</taxon>
        <taxon>Bacteria division CSSED10-310</taxon>
    </lineage>
</organism>
<dbReference type="Gene3D" id="2.30.30.40">
    <property type="entry name" value="SH3 Domains"/>
    <property type="match status" value="1"/>
</dbReference>
<evidence type="ECO:0000313" key="2">
    <source>
        <dbReference type="EMBL" id="MFC1851477.1"/>
    </source>
</evidence>
<dbReference type="PROSITE" id="PS50851">
    <property type="entry name" value="CHEW"/>
    <property type="match status" value="1"/>
</dbReference>
<dbReference type="Gene3D" id="2.40.50.180">
    <property type="entry name" value="CheA-289, Domain 4"/>
    <property type="match status" value="1"/>
</dbReference>
<keyword evidence="3" id="KW-1185">Reference proteome</keyword>
<dbReference type="Proteomes" id="UP001594351">
    <property type="component" value="Unassembled WGS sequence"/>
</dbReference>
<evidence type="ECO:0000259" key="1">
    <source>
        <dbReference type="PROSITE" id="PS50851"/>
    </source>
</evidence>
<dbReference type="EMBL" id="JBHPBY010000192">
    <property type="protein sequence ID" value="MFC1851477.1"/>
    <property type="molecule type" value="Genomic_DNA"/>
</dbReference>
<dbReference type="InterPro" id="IPR036061">
    <property type="entry name" value="CheW-like_dom_sf"/>
</dbReference>
<feature type="domain" description="CheW-like" evidence="1">
    <location>
        <begin position="3"/>
        <end position="144"/>
    </location>
</feature>
<evidence type="ECO:0000313" key="3">
    <source>
        <dbReference type="Proteomes" id="UP001594351"/>
    </source>
</evidence>
<dbReference type="SMART" id="SM00260">
    <property type="entry name" value="CheW"/>
    <property type="match status" value="1"/>
</dbReference>
<dbReference type="PANTHER" id="PTHR22617">
    <property type="entry name" value="CHEMOTAXIS SENSOR HISTIDINE KINASE-RELATED"/>
    <property type="match status" value="1"/>
</dbReference>
<name>A0ABV6YZ50_UNCC1</name>
<proteinExistence type="predicted"/>
<dbReference type="Pfam" id="PF01584">
    <property type="entry name" value="CheW"/>
    <property type="match status" value="1"/>
</dbReference>
<dbReference type="PANTHER" id="PTHR22617:SF23">
    <property type="entry name" value="CHEMOTAXIS PROTEIN CHEW"/>
    <property type="match status" value="1"/>
</dbReference>
<dbReference type="SUPFAM" id="SSF50341">
    <property type="entry name" value="CheW-like"/>
    <property type="match status" value="1"/>
</dbReference>
<dbReference type="InterPro" id="IPR002545">
    <property type="entry name" value="CheW-lke_dom"/>
</dbReference>
<protein>
    <submittedName>
        <fullName evidence="2">Chemotaxis protein CheW</fullName>
    </submittedName>
</protein>